<dbReference type="InterPro" id="IPR042241">
    <property type="entry name" value="GCP_C_sf"/>
</dbReference>
<dbReference type="AlphaFoldDB" id="A0A1W0X760"/>
<dbReference type="GO" id="GO:0000278">
    <property type="term" value="P:mitotic cell cycle"/>
    <property type="evidence" value="ECO:0007669"/>
    <property type="project" value="TreeGrafter"/>
</dbReference>
<keyword evidence="2 5" id="KW-0963">Cytoplasm</keyword>
<dbReference type="InterPro" id="IPR040457">
    <property type="entry name" value="GCP_C"/>
</dbReference>
<comment type="similarity">
    <text evidence="1 5">Belongs to the TUBGCP family.</text>
</comment>
<sequence>MHPSPTSVLRHTVHQFFVSLAGEGDVAGRNRSTDAVGGGVANLEGILELDSAIFERAFWDELFHIKTAPPDVIPMTERINQLFIDAILAGETDATLEKLLQLVEEFRQPGNSTDEAILNFLLDLRPVEYRKAVSPGRLLKEDTLQSSYTHNNCLQFSARGLDVFEMARSAGWRIPEVPPFKLDLFAPKDLNDWKHSSTESFAVPCGPIEGTLPLKTVLYKPYVGRCLSSPQLSRFLTLASLHQAEVTCDFSVTALVYLTELANVATGMDSMLFHWMDDTMEFRLKTNLCLIGYQPETRDDVACLAATMGTCVRRIRRMVGCTPHPHLGTTFTHFIATVKHYLETWISSIKDVGKAVVNLLVYGLELSPFLLPIQFLQQVCNAVIGDPDEPIQGLCLLQLLYDFSKDVRGTESLRSLSLYLLEESAKPFFDFATALAILGEVRDPYHEFGIIVDEHLLRGTSKEKENLWDGVILFQDPSTSASFLSEFIESIVRAAKAIILLRLVTPSHPLLPSPSGIAANLLQLTLSFTTDPVAYQRTFKNYRDQMRHKMDCWITQPKHVSSDRESPPVPDIKTAPAIPSFAVFAASKLTRQDEDVTVIWHRYNGCLTAIVQQQLLPVIGLQVQLADTAIVELLQKHLKLNHLLVTIKSYFFLEDGHFSVPFVHGLFSKAATTSLKHCLDYYALFTLFESSLAEQAAMGGGITSQQKKLTLMTTHFAEVNRAATSFDVSDYLGLQYDIEWPLSMIITPPLIRKCNAVFRRFLRVRGCTWALNDAFIVLSEWKGVENDSNRCLLSIYRHEMAHFIRVLDNHLMDVAVSRPWIDLQARLTTSDCFETIRDSVAIFLTQVYDLCIVDENQAKKFFHMLNKVFELITRFYTQLYGESSFDNLQKTFHLFQHCVRQIRQYVLDQSVPVAFDAASFLAQMDFSGYILSRTTVPAKLLNRSLRNIYGTL</sequence>
<dbReference type="GO" id="GO:0000930">
    <property type="term" value="C:gamma-tubulin complex"/>
    <property type="evidence" value="ECO:0007669"/>
    <property type="project" value="TreeGrafter"/>
</dbReference>
<proteinExistence type="inferred from homology"/>
<comment type="caution">
    <text evidence="8">The sequence shown here is derived from an EMBL/GenBank/DDBJ whole genome shotgun (WGS) entry which is preliminary data.</text>
</comment>
<dbReference type="GO" id="GO:0051011">
    <property type="term" value="F:microtubule minus-end binding"/>
    <property type="evidence" value="ECO:0007669"/>
    <property type="project" value="TreeGrafter"/>
</dbReference>
<dbReference type="GO" id="GO:0031122">
    <property type="term" value="P:cytoplasmic microtubule organization"/>
    <property type="evidence" value="ECO:0007669"/>
    <property type="project" value="TreeGrafter"/>
</dbReference>
<keyword evidence="3 5" id="KW-0493">Microtubule</keyword>
<dbReference type="GO" id="GO:0005874">
    <property type="term" value="C:microtubule"/>
    <property type="evidence" value="ECO:0007669"/>
    <property type="project" value="UniProtKB-KW"/>
</dbReference>
<evidence type="ECO:0000313" key="9">
    <source>
        <dbReference type="Proteomes" id="UP000192578"/>
    </source>
</evidence>
<dbReference type="Proteomes" id="UP000192578">
    <property type="component" value="Unassembled WGS sequence"/>
</dbReference>
<dbReference type="PANTHER" id="PTHR19302">
    <property type="entry name" value="GAMMA TUBULIN COMPLEX PROTEIN"/>
    <property type="match status" value="1"/>
</dbReference>
<keyword evidence="4 5" id="KW-0206">Cytoskeleton</keyword>
<evidence type="ECO:0000256" key="5">
    <source>
        <dbReference type="RuleBase" id="RU363050"/>
    </source>
</evidence>
<evidence type="ECO:0000256" key="4">
    <source>
        <dbReference type="ARBA" id="ARBA00023212"/>
    </source>
</evidence>
<evidence type="ECO:0000259" key="7">
    <source>
        <dbReference type="Pfam" id="PF17681"/>
    </source>
</evidence>
<feature type="domain" description="Gamma tubulin complex component C-terminal" evidence="6">
    <location>
        <begin position="644"/>
        <end position="929"/>
    </location>
</feature>
<keyword evidence="9" id="KW-1185">Reference proteome</keyword>
<evidence type="ECO:0000256" key="1">
    <source>
        <dbReference type="ARBA" id="ARBA00010337"/>
    </source>
</evidence>
<dbReference type="Pfam" id="PF04130">
    <property type="entry name" value="GCP_C_terminal"/>
    <property type="match status" value="1"/>
</dbReference>
<dbReference type="GO" id="GO:0043015">
    <property type="term" value="F:gamma-tubulin binding"/>
    <property type="evidence" value="ECO:0007669"/>
    <property type="project" value="InterPro"/>
</dbReference>
<name>A0A1W0X760_HYPEX</name>
<dbReference type="InterPro" id="IPR007259">
    <property type="entry name" value="GCP"/>
</dbReference>
<dbReference type="Pfam" id="PF17681">
    <property type="entry name" value="GCP_N_terminal"/>
    <property type="match status" value="1"/>
</dbReference>
<dbReference type="GO" id="GO:0051321">
    <property type="term" value="P:meiotic cell cycle"/>
    <property type="evidence" value="ECO:0007669"/>
    <property type="project" value="TreeGrafter"/>
</dbReference>
<comment type="subcellular location">
    <subcellularLocation>
        <location evidence="5">Cytoplasm</location>
        <location evidence="5">Cytoskeleton</location>
        <location evidence="5">Microtubule organizing center</location>
    </subcellularLocation>
</comment>
<accession>A0A1W0X760</accession>
<protein>
    <recommendedName>
        <fullName evidence="5">Gamma-tubulin complex component</fullName>
    </recommendedName>
</protein>
<organism evidence="8 9">
    <name type="scientific">Hypsibius exemplaris</name>
    <name type="common">Freshwater tardigrade</name>
    <dbReference type="NCBI Taxonomy" id="2072580"/>
    <lineage>
        <taxon>Eukaryota</taxon>
        <taxon>Metazoa</taxon>
        <taxon>Ecdysozoa</taxon>
        <taxon>Tardigrada</taxon>
        <taxon>Eutardigrada</taxon>
        <taxon>Parachela</taxon>
        <taxon>Hypsibioidea</taxon>
        <taxon>Hypsibiidae</taxon>
        <taxon>Hypsibius</taxon>
    </lineage>
</organism>
<reference evidence="9" key="1">
    <citation type="submission" date="2017-01" db="EMBL/GenBank/DDBJ databases">
        <title>Comparative genomics of anhydrobiosis in the tardigrade Hypsibius dujardini.</title>
        <authorList>
            <person name="Yoshida Y."/>
            <person name="Koutsovoulos G."/>
            <person name="Laetsch D."/>
            <person name="Stevens L."/>
            <person name="Kumar S."/>
            <person name="Horikawa D."/>
            <person name="Ishino K."/>
            <person name="Komine S."/>
            <person name="Tomita M."/>
            <person name="Blaxter M."/>
            <person name="Arakawa K."/>
        </authorList>
    </citation>
    <scope>NUCLEOTIDE SEQUENCE [LARGE SCALE GENOMIC DNA]</scope>
    <source>
        <strain evidence="9">Z151</strain>
    </source>
</reference>
<dbReference type="GO" id="GO:0007020">
    <property type="term" value="P:microtubule nucleation"/>
    <property type="evidence" value="ECO:0007669"/>
    <property type="project" value="InterPro"/>
</dbReference>
<dbReference type="EMBL" id="MTYJ01000012">
    <property type="protein sequence ID" value="OQV23379.1"/>
    <property type="molecule type" value="Genomic_DNA"/>
</dbReference>
<feature type="domain" description="Gamma tubulin complex component protein N-terminal" evidence="7">
    <location>
        <begin position="259"/>
        <end position="507"/>
    </location>
</feature>
<dbReference type="GO" id="GO:0051225">
    <property type="term" value="P:spindle assembly"/>
    <property type="evidence" value="ECO:0007669"/>
    <property type="project" value="TreeGrafter"/>
</dbReference>
<dbReference type="Gene3D" id="1.20.120.1900">
    <property type="entry name" value="Gamma-tubulin complex, C-terminal domain"/>
    <property type="match status" value="1"/>
</dbReference>
<evidence type="ECO:0000313" key="8">
    <source>
        <dbReference type="EMBL" id="OQV23379.1"/>
    </source>
</evidence>
<dbReference type="PANTHER" id="PTHR19302:SF70">
    <property type="entry name" value="GAMMA-TUBULIN COMPLEX COMPONENT 6"/>
    <property type="match status" value="1"/>
</dbReference>
<evidence type="ECO:0000259" key="6">
    <source>
        <dbReference type="Pfam" id="PF04130"/>
    </source>
</evidence>
<gene>
    <name evidence="8" type="ORF">BV898_02825</name>
</gene>
<evidence type="ECO:0000256" key="3">
    <source>
        <dbReference type="ARBA" id="ARBA00022701"/>
    </source>
</evidence>
<evidence type="ECO:0000256" key="2">
    <source>
        <dbReference type="ARBA" id="ARBA00022490"/>
    </source>
</evidence>
<dbReference type="OrthoDB" id="775571at2759"/>
<dbReference type="InterPro" id="IPR041470">
    <property type="entry name" value="GCP_N"/>
</dbReference>
<dbReference type="GO" id="GO:0000922">
    <property type="term" value="C:spindle pole"/>
    <property type="evidence" value="ECO:0007669"/>
    <property type="project" value="InterPro"/>
</dbReference>